<dbReference type="Pfam" id="PF04851">
    <property type="entry name" value="ResIII"/>
    <property type="match status" value="1"/>
</dbReference>
<dbReference type="Pfam" id="PF08463">
    <property type="entry name" value="EcoEI_R_C"/>
    <property type="match status" value="1"/>
</dbReference>
<dbReference type="InterPro" id="IPR014001">
    <property type="entry name" value="Helicase_ATP-bd"/>
</dbReference>
<dbReference type="PANTHER" id="PTHR47396:SF1">
    <property type="entry name" value="ATP-DEPENDENT HELICASE IRC3-RELATED"/>
    <property type="match status" value="1"/>
</dbReference>
<proteinExistence type="predicted"/>
<dbReference type="Gene3D" id="3.40.50.300">
    <property type="entry name" value="P-loop containing nucleotide triphosphate hydrolases"/>
    <property type="match status" value="2"/>
</dbReference>
<organism evidence="4 5">
    <name type="scientific">Aequorivita vladivostokensis</name>
    <dbReference type="NCBI Taxonomy" id="171194"/>
    <lineage>
        <taxon>Bacteria</taxon>
        <taxon>Pseudomonadati</taxon>
        <taxon>Bacteroidota</taxon>
        <taxon>Flavobacteriia</taxon>
        <taxon>Flavobacteriales</taxon>
        <taxon>Flavobacteriaceae</taxon>
        <taxon>Aequorivita</taxon>
    </lineage>
</organism>
<evidence type="ECO:0000313" key="5">
    <source>
        <dbReference type="Proteomes" id="UP000033497"/>
    </source>
</evidence>
<evidence type="ECO:0000259" key="2">
    <source>
        <dbReference type="PROSITE" id="PS51192"/>
    </source>
</evidence>
<feature type="domain" description="Helicase ATP-binding" evidence="2">
    <location>
        <begin position="386"/>
        <end position="569"/>
    </location>
</feature>
<dbReference type="InterPro" id="IPR013670">
    <property type="entry name" value="EcoEI_R_C_dom"/>
</dbReference>
<dbReference type="InterPro" id="IPR006935">
    <property type="entry name" value="Helicase/UvrB_N"/>
</dbReference>
<accession>A0ABR5DJU9</accession>
<keyword evidence="1" id="KW-0175">Coiled coil</keyword>
<protein>
    <submittedName>
        <fullName evidence="4">Restriction endonuclease subunit R</fullName>
    </submittedName>
</protein>
<comment type="caution">
    <text evidence="4">The sequence shown here is derived from an EMBL/GenBank/DDBJ whole genome shotgun (WGS) entry which is preliminary data.</text>
</comment>
<dbReference type="CDD" id="cd18032">
    <property type="entry name" value="DEXHc_RE_I_III_res"/>
    <property type="match status" value="1"/>
</dbReference>
<evidence type="ECO:0000256" key="1">
    <source>
        <dbReference type="SAM" id="Coils"/>
    </source>
</evidence>
<dbReference type="InterPro" id="IPR050742">
    <property type="entry name" value="Helicase_Restrict-Modif_Enz"/>
</dbReference>
<dbReference type="SMART" id="SM00487">
    <property type="entry name" value="DEXDc"/>
    <property type="match status" value="1"/>
</dbReference>
<feature type="coiled-coil region" evidence="1">
    <location>
        <begin position="141"/>
        <end position="175"/>
    </location>
</feature>
<name>A0ABR5DJU9_9FLAO</name>
<dbReference type="InterPro" id="IPR001650">
    <property type="entry name" value="Helicase_C-like"/>
</dbReference>
<gene>
    <name evidence="4" type="ORF">MB09_06430</name>
</gene>
<keyword evidence="4" id="KW-0378">Hydrolase</keyword>
<sequence length="1073" mass="125369">MSSSFSFLQKDYPELFTICEIAEELIHIDPSSTLSKTRLFSEKISILIWDFEQMGDLHGTQVDRINQLYYKNILPEIVKGILHTIRTSGNRASHDGTGSKEEALFILKKSFQLAKWFYETYNNDYVEQKKYHLPERTQNNVEELTAQLEVISKQVVDYKNKIETLNQSKEVAEARKRRGENIAKNLDLNEKDTRLILIDPQLRASGWECNTETLNYKSNKTLPEKGRMMAIAEWPCDGKWADYALFIGKTLYGIVEAKKYASDISTDLRQSKIYAERLQQKEDMLFLSEWNNYKAPFLFSTNGREYLEQIKTKSGIWFLDVRNERNSAIALKGWFSPQGLIDLFEKDLDKVNNRLEKSDYDYLQDRNGLGLRDYQIEAIQEIEKKLINEPTDKRSLLVMATGTGKTRTVIGLTYRLIKANRFKRILFLTDRRLLATQALGNYKDNKIERLNTFGEVYHIDELKTRNPDSEARLHFATVQSMVKRLFYSEDNTLPIDTYDCIIIDEAHRGYNLDREMEDEDLQFKDQDDYVSQYKRVIEYFNAYIIGLTATPALHTTQIFGKPVFSYSYRQAVLEGYLADHEPPYRIKTRLSEEGILWKKGERPKVFNPETNKIEELAELEDDLLIEIEQFNKLVLTESFNRTVCKELVQHLDPESDEKTLIFAVRDSHADTIVKILKEEFAAIGMDVHQNAIQKITGNVYDPEQLTKEFKNEKYPNIAVTVDLLTTGIDVPKICNLVFLRRVGSRILYEQMIGRATRKCDEIGKEYFNIYDAVRVHEALGDYTQMTSVEKPSTSFVQLAEELDHIESDERIKTQIEQIIAKLQRKRRKIEENDIERFMYAADGLEPKEFIEKLKEIKASEAKQIIQSYGSLWNYLDTKVYRPKHQLVSEHEDEFYGIERDYGNAKKPEDYIENFKKFIEENRNKIAAIQIICNRPTSLDRQSLKELKLLLDQEGFNARTLHTAWKNAKNEDIAADIISYIRTLALDVHLVAHKDRIDNAFQKVYAMRTWNKIQQKWLERFHAQLIAETVLTKEDLDKNPFKEEGGFKRIDKIFENNLEEILKTINKNLYAEGA</sequence>
<dbReference type="Gene3D" id="3.90.1570.30">
    <property type="match status" value="1"/>
</dbReference>
<dbReference type="PROSITE" id="PS51192">
    <property type="entry name" value="HELICASE_ATP_BIND_1"/>
    <property type="match status" value="1"/>
</dbReference>
<dbReference type="InterPro" id="IPR027417">
    <property type="entry name" value="P-loop_NTPase"/>
</dbReference>
<dbReference type="CDD" id="cd18799">
    <property type="entry name" value="SF2_C_EcoAI-like"/>
    <property type="match status" value="1"/>
</dbReference>
<evidence type="ECO:0000313" key="4">
    <source>
        <dbReference type="EMBL" id="KJJ39055.1"/>
    </source>
</evidence>
<dbReference type="NCBIfam" id="NF008521">
    <property type="entry name" value="PRK11448.1"/>
    <property type="match status" value="1"/>
</dbReference>
<keyword evidence="4" id="KW-0255">Endonuclease</keyword>
<dbReference type="Pfam" id="PF00271">
    <property type="entry name" value="Helicase_C"/>
    <property type="match status" value="1"/>
</dbReference>
<keyword evidence="4" id="KW-0540">Nuclease</keyword>
<dbReference type="PANTHER" id="PTHR47396">
    <property type="entry name" value="TYPE I RESTRICTION ENZYME ECOKI R PROTEIN"/>
    <property type="match status" value="1"/>
</dbReference>
<feature type="coiled-coil region" evidence="1">
    <location>
        <begin position="805"/>
        <end position="835"/>
    </location>
</feature>
<dbReference type="SUPFAM" id="SSF52540">
    <property type="entry name" value="P-loop containing nucleoside triphosphate hydrolases"/>
    <property type="match status" value="1"/>
</dbReference>
<evidence type="ECO:0000259" key="3">
    <source>
        <dbReference type="PROSITE" id="PS51194"/>
    </source>
</evidence>
<feature type="domain" description="Helicase C-terminal" evidence="3">
    <location>
        <begin position="646"/>
        <end position="802"/>
    </location>
</feature>
<keyword evidence="5" id="KW-1185">Reference proteome</keyword>
<dbReference type="Proteomes" id="UP000033497">
    <property type="component" value="Unassembled WGS sequence"/>
</dbReference>
<dbReference type="PROSITE" id="PS51194">
    <property type="entry name" value="HELICASE_CTER"/>
    <property type="match status" value="1"/>
</dbReference>
<reference evidence="4 5" key="1">
    <citation type="submission" date="2014-10" db="EMBL/GenBank/DDBJ databases">
        <title>Genome sequencing of Vitellibacter vladivostokensis KMM 3516.</title>
        <authorList>
            <person name="Thevarajoo S."/>
            <person name="Selvaratnam C."/>
            <person name="Goh K.M."/>
            <person name="Chong C.S."/>
        </authorList>
    </citation>
    <scope>NUCLEOTIDE SEQUENCE [LARGE SCALE GENOMIC DNA]</scope>
    <source>
        <strain evidence="4 5">KMM 3516</strain>
    </source>
</reference>
<dbReference type="GO" id="GO:0004519">
    <property type="term" value="F:endonuclease activity"/>
    <property type="evidence" value="ECO:0007669"/>
    <property type="project" value="UniProtKB-KW"/>
</dbReference>
<dbReference type="SMART" id="SM00490">
    <property type="entry name" value="HELICc"/>
    <property type="match status" value="1"/>
</dbReference>
<dbReference type="EMBL" id="JSVU01000003">
    <property type="protein sequence ID" value="KJJ39055.1"/>
    <property type="molecule type" value="Genomic_DNA"/>
</dbReference>